<protein>
    <recommendedName>
        <fullName evidence="1">Glutaredoxin-like protein</fullName>
    </recommendedName>
</protein>
<evidence type="ECO:0000313" key="2">
    <source>
        <dbReference type="EMBL" id="WIA16279.1"/>
    </source>
</evidence>
<dbReference type="EMBL" id="CP126214">
    <property type="protein sequence ID" value="WIA16279.1"/>
    <property type="molecule type" value="Genomic_DNA"/>
</dbReference>
<dbReference type="PANTHER" id="PTHR33558">
    <property type="entry name" value="GLUTAREDOXIN-LIKE PROTEIN C5ORF63 HOMOLOG"/>
    <property type="match status" value="1"/>
</dbReference>
<dbReference type="Pfam" id="PF05768">
    <property type="entry name" value="Glrx-like"/>
    <property type="match status" value="1"/>
</dbReference>
<evidence type="ECO:0000256" key="1">
    <source>
        <dbReference type="RuleBase" id="RU363082"/>
    </source>
</evidence>
<keyword evidence="1" id="KW-0249">Electron transport</keyword>
<sequence length="149" mass="16407">MSSVQTLGKRSIARPSHCFTQQPLLRHAASYSRRSSRGAALVCSSQHDFVLYTKPDCPLCDGLKDKLQGLIDRAQFMPCSLSGATLEVRDISTNEAWQDAMHLSVPVLAVLDEQGSEVVLPRPQPRITADRLQRHLEEALAAVGAEQQQ</sequence>
<reference evidence="2 3" key="1">
    <citation type="submission" date="2023-05" db="EMBL/GenBank/DDBJ databases">
        <title>A 100% complete, gapless, phased diploid assembly of the Scenedesmus obliquus UTEX 3031 genome.</title>
        <authorList>
            <person name="Biondi T.C."/>
            <person name="Hanschen E.R."/>
            <person name="Kwon T."/>
            <person name="Eng W."/>
            <person name="Kruse C.P.S."/>
            <person name="Koehler S.I."/>
            <person name="Kunde Y."/>
            <person name="Gleasner C.D."/>
            <person name="You Mak K.T."/>
            <person name="Polle J."/>
            <person name="Hovde B.T."/>
            <person name="Starkenburg S.R."/>
        </authorList>
    </citation>
    <scope>NUCLEOTIDE SEQUENCE [LARGE SCALE GENOMIC DNA]</scope>
    <source>
        <strain evidence="2 3">DOE0152z</strain>
    </source>
</reference>
<name>A0ABY8U5A3_TETOB</name>
<gene>
    <name evidence="2" type="ORF">OEZ85_012983</name>
</gene>
<organism evidence="2 3">
    <name type="scientific">Tetradesmus obliquus</name>
    <name type="common">Green alga</name>
    <name type="synonym">Acutodesmus obliquus</name>
    <dbReference type="NCBI Taxonomy" id="3088"/>
    <lineage>
        <taxon>Eukaryota</taxon>
        <taxon>Viridiplantae</taxon>
        <taxon>Chlorophyta</taxon>
        <taxon>core chlorophytes</taxon>
        <taxon>Chlorophyceae</taxon>
        <taxon>CS clade</taxon>
        <taxon>Sphaeropleales</taxon>
        <taxon>Scenedesmaceae</taxon>
        <taxon>Tetradesmus</taxon>
    </lineage>
</organism>
<dbReference type="SUPFAM" id="SSF52833">
    <property type="entry name" value="Thioredoxin-like"/>
    <property type="match status" value="1"/>
</dbReference>
<dbReference type="InterPro" id="IPR052565">
    <property type="entry name" value="Glutaredoxin-like_YDR286C"/>
</dbReference>
<keyword evidence="3" id="KW-1185">Reference proteome</keyword>
<proteinExistence type="inferred from homology"/>
<evidence type="ECO:0000313" key="3">
    <source>
        <dbReference type="Proteomes" id="UP001244341"/>
    </source>
</evidence>
<keyword evidence="1" id="KW-0813">Transport</keyword>
<accession>A0ABY8U5A3</accession>
<dbReference type="PANTHER" id="PTHR33558:SF1">
    <property type="entry name" value="GLUTAREDOXIN-LIKE PROTEIN C5ORF63 HOMOLOG"/>
    <property type="match status" value="1"/>
</dbReference>
<comment type="similarity">
    <text evidence="1">Belongs to the glutaredoxin family.</text>
</comment>
<dbReference type="Gene3D" id="3.40.30.10">
    <property type="entry name" value="Glutaredoxin"/>
    <property type="match status" value="1"/>
</dbReference>
<dbReference type="InterPro" id="IPR008554">
    <property type="entry name" value="Glutaredoxin-like"/>
</dbReference>
<dbReference type="Proteomes" id="UP001244341">
    <property type="component" value="Chromosome 7b"/>
</dbReference>
<dbReference type="InterPro" id="IPR036249">
    <property type="entry name" value="Thioredoxin-like_sf"/>
</dbReference>